<dbReference type="SMR" id="A0A832STI2"/>
<dbReference type="CDD" id="cd06572">
    <property type="entry name" value="Histidinol_dh"/>
    <property type="match status" value="1"/>
</dbReference>
<feature type="binding site" evidence="11 15">
    <location>
        <position position="363"/>
    </location>
    <ligand>
        <name>substrate</name>
    </ligand>
</feature>
<evidence type="ECO:0000256" key="2">
    <source>
        <dbReference type="ARBA" id="ARBA00004940"/>
    </source>
</evidence>
<proteinExistence type="inferred from homology"/>
<dbReference type="InterPro" id="IPR022695">
    <property type="entry name" value="Histidinol_DH_monofunct"/>
</dbReference>
<feature type="binding site" evidence="11 15">
    <location>
        <position position="417"/>
    </location>
    <ligand>
        <name>substrate</name>
    </ligand>
</feature>
<evidence type="ECO:0000256" key="7">
    <source>
        <dbReference type="ARBA" id="ARBA00022833"/>
    </source>
</evidence>
<keyword evidence="11 12" id="KW-0028">Amino-acid biosynthesis</keyword>
<feature type="binding site" evidence="11 14">
    <location>
        <position position="190"/>
    </location>
    <ligand>
        <name>NAD(+)</name>
        <dbReference type="ChEBI" id="CHEBI:57540"/>
    </ligand>
</feature>
<keyword evidence="6 11" id="KW-0479">Metal-binding</keyword>
<feature type="binding site" evidence="11 15">
    <location>
        <position position="260"/>
    </location>
    <ligand>
        <name>substrate</name>
    </ligand>
</feature>
<dbReference type="GeneID" id="1476812"/>
<evidence type="ECO:0000256" key="17">
    <source>
        <dbReference type="RuleBase" id="RU004175"/>
    </source>
</evidence>
<dbReference type="InterPro" id="IPR001692">
    <property type="entry name" value="Histidinol_DH_CS"/>
</dbReference>
<comment type="pathway">
    <text evidence="2 11 12">Amino-acid biosynthesis; L-histidine biosynthesis; L-histidine from 5-phospho-alpha-D-ribose 1-diphosphate: step 9/9.</text>
</comment>
<keyword evidence="8 11" id="KW-0560">Oxidoreductase</keyword>
<evidence type="ECO:0000256" key="16">
    <source>
        <dbReference type="PIRSR" id="PIRSR000099-4"/>
    </source>
</evidence>
<feature type="active site" description="Proton acceptor" evidence="11 13">
    <location>
        <position position="330"/>
    </location>
</feature>
<dbReference type="PRINTS" id="PR00083">
    <property type="entry name" value="HOLDHDRGNASE"/>
</dbReference>
<evidence type="ECO:0000256" key="3">
    <source>
        <dbReference type="ARBA" id="ARBA00010178"/>
    </source>
</evidence>
<dbReference type="Gene3D" id="1.20.5.1300">
    <property type="match status" value="1"/>
</dbReference>
<evidence type="ECO:0000256" key="4">
    <source>
        <dbReference type="ARBA" id="ARBA00012965"/>
    </source>
</evidence>
<evidence type="ECO:0000256" key="8">
    <source>
        <dbReference type="ARBA" id="ARBA00023002"/>
    </source>
</evidence>
<evidence type="ECO:0000313" key="19">
    <source>
        <dbReference type="Proteomes" id="UP000619545"/>
    </source>
</evidence>
<dbReference type="UniPathway" id="UPA00031">
    <property type="reaction ID" value="UER00014"/>
</dbReference>
<feature type="binding site" evidence="11 16">
    <location>
        <position position="260"/>
    </location>
    <ligand>
        <name>Zn(2+)</name>
        <dbReference type="ChEBI" id="CHEBI:29105"/>
    </ligand>
</feature>
<evidence type="ECO:0000256" key="15">
    <source>
        <dbReference type="PIRSR" id="PIRSR000099-3"/>
    </source>
</evidence>
<dbReference type="GO" id="GO:0005737">
    <property type="term" value="C:cytoplasm"/>
    <property type="evidence" value="ECO:0007669"/>
    <property type="project" value="TreeGrafter"/>
</dbReference>
<dbReference type="NCBIfam" id="TIGR00069">
    <property type="entry name" value="hisD"/>
    <property type="match status" value="1"/>
</dbReference>
<organism evidence="18 19">
    <name type="scientific">Methanopyrus kandleri</name>
    <dbReference type="NCBI Taxonomy" id="2320"/>
    <lineage>
        <taxon>Archaea</taxon>
        <taxon>Methanobacteriati</taxon>
        <taxon>Methanobacteriota</taxon>
        <taxon>Methanomada group</taxon>
        <taxon>Methanopyri</taxon>
        <taxon>Methanopyrales</taxon>
        <taxon>Methanopyraceae</taxon>
        <taxon>Methanopyrus</taxon>
    </lineage>
</organism>
<feature type="binding site" evidence="11 16">
    <location>
        <position position="422"/>
    </location>
    <ligand>
        <name>Zn(2+)</name>
        <dbReference type="ChEBI" id="CHEBI:29105"/>
    </ligand>
</feature>
<dbReference type="HAMAP" id="MF_01024">
    <property type="entry name" value="HisD"/>
    <property type="match status" value="1"/>
</dbReference>
<evidence type="ECO:0000313" key="18">
    <source>
        <dbReference type="EMBL" id="HII70062.1"/>
    </source>
</evidence>
<dbReference type="OMA" id="YIAGPNH"/>
<feature type="binding site" evidence="11 15">
    <location>
        <position position="263"/>
    </location>
    <ligand>
        <name>substrate</name>
    </ligand>
</feature>
<evidence type="ECO:0000256" key="14">
    <source>
        <dbReference type="PIRSR" id="PIRSR000099-2"/>
    </source>
</evidence>
<sequence length="431" mass="47335">MRLLVRPEEEELERVLRRSEMDVTEVLPDVERIFEDVVERGDEALLEYTERFDGVKLEAEDLRVSEDDFEVARELVDERTVEALEEAAHRIEEFHRKTLPRVDRITFDVEGTECGLTLRPIPRVGCYVPGGRAAYPSTALMTVIPARVAGCREVVVCTPPADNDVRASPEVLVAVEIAGADAVYRVGGAQAIAALAAGTETVLRVDKIVGPGNVYVTAAKLLAYSRGLTDVDMPAGPSEVFVIADDSANPDWLARDLIAQAEHDPHAAAVLATDSEEIARAVKERVEELLDAGIEREEIVLKALDRNGWIVVLDSLEECVRLANRYAPEHLQLCVENPEELLQDVENAGAVFVGHLTAVPFGDYATGPNHVLPTGGFARARGALGTWDFVKIIPIQRLREGDVERLAPIVEELAEREGLPNHAEAVRARRS</sequence>
<keyword evidence="9 11" id="KW-0368">Histidine biosynthesis</keyword>
<dbReference type="InterPro" id="IPR016161">
    <property type="entry name" value="Ald_DH/histidinol_DH"/>
</dbReference>
<evidence type="ECO:0000256" key="1">
    <source>
        <dbReference type="ARBA" id="ARBA00003850"/>
    </source>
</evidence>
<evidence type="ECO:0000256" key="5">
    <source>
        <dbReference type="ARBA" id="ARBA00016531"/>
    </source>
</evidence>
<feature type="binding site" evidence="11 14">
    <location>
        <position position="127"/>
    </location>
    <ligand>
        <name>NAD(+)</name>
        <dbReference type="ChEBI" id="CHEBI:57540"/>
    </ligand>
</feature>
<feature type="binding site" evidence="11 15">
    <location>
        <position position="422"/>
    </location>
    <ligand>
        <name>substrate</name>
    </ligand>
</feature>
<keyword evidence="11 12" id="KW-0520">NAD</keyword>
<dbReference type="PROSITE" id="PS00611">
    <property type="entry name" value="HISOL_DEHYDROGENASE"/>
    <property type="match status" value="1"/>
</dbReference>
<accession>A0A832STI2</accession>
<dbReference type="EMBL" id="DUJS01000002">
    <property type="protein sequence ID" value="HII70062.1"/>
    <property type="molecule type" value="Genomic_DNA"/>
</dbReference>
<dbReference type="GO" id="GO:0004399">
    <property type="term" value="F:histidinol dehydrogenase activity"/>
    <property type="evidence" value="ECO:0007669"/>
    <property type="project" value="UniProtKB-UniRule"/>
</dbReference>
<dbReference type="GO" id="GO:0000105">
    <property type="term" value="P:L-histidine biosynthetic process"/>
    <property type="evidence" value="ECO:0007669"/>
    <property type="project" value="UniProtKB-UniRule"/>
</dbReference>
<dbReference type="PIRSF" id="PIRSF000099">
    <property type="entry name" value="Histidinol_dh"/>
    <property type="match status" value="1"/>
</dbReference>
<comment type="caution">
    <text evidence="18">The sequence shown here is derived from an EMBL/GenBank/DDBJ whole genome shotgun (WGS) entry which is preliminary data.</text>
</comment>
<feature type="binding site" evidence="11 16">
    <location>
        <position position="263"/>
    </location>
    <ligand>
        <name>Zn(2+)</name>
        <dbReference type="ChEBI" id="CHEBI:29105"/>
    </ligand>
</feature>
<dbReference type="FunFam" id="3.40.50.1980:FF:000026">
    <property type="entry name" value="Histidinol dehydrogenase"/>
    <property type="match status" value="1"/>
</dbReference>
<evidence type="ECO:0000256" key="13">
    <source>
        <dbReference type="PIRSR" id="PIRSR000099-1"/>
    </source>
</evidence>
<dbReference type="SUPFAM" id="SSF53720">
    <property type="entry name" value="ALDH-like"/>
    <property type="match status" value="1"/>
</dbReference>
<evidence type="ECO:0000256" key="10">
    <source>
        <dbReference type="ARBA" id="ARBA00049489"/>
    </source>
</evidence>
<evidence type="ECO:0000256" key="12">
    <source>
        <dbReference type="PIRNR" id="PIRNR000099"/>
    </source>
</evidence>
<feature type="active site" description="Proton acceptor" evidence="11 13">
    <location>
        <position position="329"/>
    </location>
</feature>
<gene>
    <name evidence="11 18" type="primary">hisD</name>
    <name evidence="18" type="ORF">HA336_02360</name>
</gene>
<dbReference type="FunFam" id="3.40.50.1980:FF:000001">
    <property type="entry name" value="Histidinol dehydrogenase"/>
    <property type="match status" value="1"/>
</dbReference>
<keyword evidence="7 11" id="KW-0862">Zinc</keyword>
<comment type="cofactor">
    <cofactor evidence="11 16">
        <name>Zn(2+)</name>
        <dbReference type="ChEBI" id="CHEBI:29105"/>
    </cofactor>
    <text evidence="11 16">Binds 1 zinc ion per subunit.</text>
</comment>
<reference evidence="18" key="1">
    <citation type="journal article" date="2020" name="bioRxiv">
        <title>A rank-normalized archaeal taxonomy based on genome phylogeny resolves widespread incomplete and uneven classifications.</title>
        <authorList>
            <person name="Rinke C."/>
            <person name="Chuvochina M."/>
            <person name="Mussig A.J."/>
            <person name="Chaumeil P.-A."/>
            <person name="Waite D.W."/>
            <person name="Whitman W.B."/>
            <person name="Parks D.H."/>
            <person name="Hugenholtz P."/>
        </authorList>
    </citation>
    <scope>NUCLEOTIDE SEQUENCE</scope>
    <source>
        <strain evidence="18">UBA8853</strain>
    </source>
</reference>
<dbReference type="EC" id="1.1.1.23" evidence="4 11"/>
<dbReference type="Proteomes" id="UP000619545">
    <property type="component" value="Unassembled WGS sequence"/>
</dbReference>
<evidence type="ECO:0000256" key="9">
    <source>
        <dbReference type="ARBA" id="ARBA00023102"/>
    </source>
</evidence>
<evidence type="ECO:0000256" key="11">
    <source>
        <dbReference type="HAMAP-Rule" id="MF_01024"/>
    </source>
</evidence>
<feature type="binding site" evidence="11 16">
    <location>
        <position position="363"/>
    </location>
    <ligand>
        <name>Zn(2+)</name>
        <dbReference type="ChEBI" id="CHEBI:29105"/>
    </ligand>
</feature>
<feature type="binding site" evidence="11 15">
    <location>
        <position position="238"/>
    </location>
    <ligand>
        <name>substrate</name>
    </ligand>
</feature>
<dbReference type="Pfam" id="PF00815">
    <property type="entry name" value="Histidinol_dh"/>
    <property type="match status" value="1"/>
</dbReference>
<dbReference type="GO" id="GO:0051287">
    <property type="term" value="F:NAD binding"/>
    <property type="evidence" value="ECO:0007669"/>
    <property type="project" value="InterPro"/>
</dbReference>
<comment type="function">
    <text evidence="1 11 12">Catalyzes the sequential NAD-dependent oxidations of L-histidinol to L-histidinaldehyde and then to L-histidine.</text>
</comment>
<dbReference type="Gene3D" id="3.40.50.1980">
    <property type="entry name" value="Nitrogenase molybdenum iron protein domain"/>
    <property type="match status" value="2"/>
</dbReference>
<dbReference type="PANTHER" id="PTHR21256">
    <property type="entry name" value="HISTIDINOL DEHYDROGENASE HDH"/>
    <property type="match status" value="1"/>
</dbReference>
<comment type="similarity">
    <text evidence="3 11 12 17">Belongs to the histidinol dehydrogenase family.</text>
</comment>
<feature type="binding site" evidence="11 14">
    <location>
        <position position="213"/>
    </location>
    <ligand>
        <name>NAD(+)</name>
        <dbReference type="ChEBI" id="CHEBI:57540"/>
    </ligand>
</feature>
<dbReference type="GO" id="GO:0008270">
    <property type="term" value="F:zinc ion binding"/>
    <property type="evidence" value="ECO:0007669"/>
    <property type="project" value="UniProtKB-UniRule"/>
</dbReference>
<dbReference type="InterPro" id="IPR012131">
    <property type="entry name" value="Hstdl_DH"/>
</dbReference>
<protein>
    <recommendedName>
        <fullName evidence="5 11">Histidinol dehydrogenase</fullName>
        <shortName evidence="11 12">HDH</shortName>
        <ecNumber evidence="4 11">1.1.1.23</ecNumber>
    </recommendedName>
</protein>
<name>A0A832STI2_9EURY</name>
<comment type="catalytic activity">
    <reaction evidence="10 11 12">
        <text>L-histidinol + 2 NAD(+) + H2O = L-histidine + 2 NADH + 3 H(+)</text>
        <dbReference type="Rhea" id="RHEA:20641"/>
        <dbReference type="ChEBI" id="CHEBI:15377"/>
        <dbReference type="ChEBI" id="CHEBI:15378"/>
        <dbReference type="ChEBI" id="CHEBI:57540"/>
        <dbReference type="ChEBI" id="CHEBI:57595"/>
        <dbReference type="ChEBI" id="CHEBI:57699"/>
        <dbReference type="ChEBI" id="CHEBI:57945"/>
        <dbReference type="EC" id="1.1.1.23"/>
    </reaction>
</comment>
<evidence type="ECO:0000256" key="6">
    <source>
        <dbReference type="ARBA" id="ARBA00022723"/>
    </source>
</evidence>
<dbReference type="AlphaFoldDB" id="A0A832STI2"/>
<dbReference type="RefSeq" id="WP_011019080.1">
    <property type="nucleotide sequence ID" value="NZ_DUJS01000002.1"/>
</dbReference>
<feature type="binding site" evidence="11 15">
    <location>
        <position position="330"/>
    </location>
    <ligand>
        <name>substrate</name>
    </ligand>
</feature>
<dbReference type="PANTHER" id="PTHR21256:SF2">
    <property type="entry name" value="HISTIDINE BIOSYNTHESIS TRIFUNCTIONAL PROTEIN"/>
    <property type="match status" value="1"/>
</dbReference>